<dbReference type="PROSITE" id="PS51155">
    <property type="entry name" value="CHIT_BIND_RR_2"/>
    <property type="match status" value="1"/>
</dbReference>
<feature type="signal peptide" evidence="3">
    <location>
        <begin position="1"/>
        <end position="16"/>
    </location>
</feature>
<dbReference type="GO" id="GO:0062129">
    <property type="term" value="C:chitin-based extracellular matrix"/>
    <property type="evidence" value="ECO:0007669"/>
    <property type="project" value="TreeGrafter"/>
</dbReference>
<feature type="region of interest" description="Disordered" evidence="2">
    <location>
        <begin position="389"/>
        <end position="410"/>
    </location>
</feature>
<dbReference type="InterPro" id="IPR000618">
    <property type="entry name" value="Insect_cuticle"/>
</dbReference>
<feature type="region of interest" description="Disordered" evidence="2">
    <location>
        <begin position="289"/>
        <end position="315"/>
    </location>
</feature>
<dbReference type="OrthoDB" id="7222477at2759"/>
<evidence type="ECO:0000256" key="1">
    <source>
        <dbReference type="PROSITE-ProRule" id="PRU00497"/>
    </source>
</evidence>
<protein>
    <submittedName>
        <fullName evidence="4">Uncharacterized protein</fullName>
    </submittedName>
</protein>
<dbReference type="PRINTS" id="PR00947">
    <property type="entry name" value="CUTICLE"/>
</dbReference>
<dbReference type="Proteomes" id="UP000291343">
    <property type="component" value="Unassembled WGS sequence"/>
</dbReference>
<feature type="chain" id="PRO_5019854436" evidence="3">
    <location>
        <begin position="17"/>
        <end position="533"/>
    </location>
</feature>
<feature type="region of interest" description="Disordered" evidence="2">
    <location>
        <begin position="434"/>
        <end position="459"/>
    </location>
</feature>
<dbReference type="EMBL" id="QKKF02012754">
    <property type="protein sequence ID" value="RZF43351.1"/>
    <property type="molecule type" value="Genomic_DNA"/>
</dbReference>
<dbReference type="AlphaFoldDB" id="A0A482XDF9"/>
<dbReference type="PANTHER" id="PTHR10380:SF2">
    <property type="entry name" value="AGAP003037-PA"/>
    <property type="match status" value="1"/>
</dbReference>
<sequence>MRSIICVLLLSTGVLAATDGRRVRVRPVSSTEDQDRSQQVEYYAEQSDEENAPVLVSRQDTYGRATGAARTVPGGAPRLRPETRAPPVATIRNYNKLNDDGSFTFGYESADGSFKEETRGTDCVVRGKYGYVDPDGNKREFTYVSGNPCDPNAVEQEEEERPSSESGEENVPQNFPRRPIKPLRPVSAPKPLRPATTVFQNTYNTGSYEDGRNSAEDESENDDDNNRPQAPLPVRPLYRPVSSSLQQPSYIRGTATPKASTFVSTTPAPRQPVRITPRPATAELPATTFRPQLLASPTPTPVYTKRPSGPTTPGSLNFDEELKKFQLDNNVVSTPRTPTGKTLSTDPIYQSELVFDPSSGQYNTVLYQQLPQTQGDFNVRHRLQPYVANPAPNPFFPPARPFPAPERTVPSPVYQQQLFQQQQAALLQQSQQLFADQQKRKQQQKPSASSEEDPRSFQTQRFPPALLRQEPQQFQPQPQRFSTPKPEATQRFPPGGFSPSPYQSFYYVSPQPNQHNLASGQIDSFLRGHNLAI</sequence>
<name>A0A482XDF9_LAOST</name>
<evidence type="ECO:0000313" key="4">
    <source>
        <dbReference type="EMBL" id="RZF43351.1"/>
    </source>
</evidence>
<gene>
    <name evidence="4" type="ORF">LSTR_LSTR001612</name>
</gene>
<evidence type="ECO:0000256" key="2">
    <source>
        <dbReference type="SAM" id="MobiDB-lite"/>
    </source>
</evidence>
<dbReference type="InterPro" id="IPR050468">
    <property type="entry name" value="Cuticle_Struct_Prot"/>
</dbReference>
<evidence type="ECO:0000256" key="3">
    <source>
        <dbReference type="SAM" id="SignalP"/>
    </source>
</evidence>
<keyword evidence="5" id="KW-1185">Reference proteome</keyword>
<dbReference type="PANTHER" id="PTHR10380">
    <property type="entry name" value="CUTICLE PROTEIN"/>
    <property type="match status" value="1"/>
</dbReference>
<dbReference type="Pfam" id="PF00379">
    <property type="entry name" value="Chitin_bind_4"/>
    <property type="match status" value="1"/>
</dbReference>
<comment type="caution">
    <text evidence="4">The sequence shown here is derived from an EMBL/GenBank/DDBJ whole genome shotgun (WGS) entry which is preliminary data.</text>
</comment>
<feature type="compositionally biased region" description="Pro residues" evidence="2">
    <location>
        <begin position="391"/>
        <end position="404"/>
    </location>
</feature>
<reference evidence="4 5" key="1">
    <citation type="journal article" date="2017" name="Gigascience">
        <title>Genome sequence of the small brown planthopper, Laodelphax striatellus.</title>
        <authorList>
            <person name="Zhu J."/>
            <person name="Jiang F."/>
            <person name="Wang X."/>
            <person name="Yang P."/>
            <person name="Bao Y."/>
            <person name="Zhao W."/>
            <person name="Wang W."/>
            <person name="Lu H."/>
            <person name="Wang Q."/>
            <person name="Cui N."/>
            <person name="Li J."/>
            <person name="Chen X."/>
            <person name="Luo L."/>
            <person name="Yu J."/>
            <person name="Kang L."/>
            <person name="Cui F."/>
        </authorList>
    </citation>
    <scope>NUCLEOTIDE SEQUENCE [LARGE SCALE GENOMIC DNA]</scope>
    <source>
        <strain evidence="4">Lst14</strain>
    </source>
</reference>
<proteinExistence type="predicted"/>
<keyword evidence="1" id="KW-0193">Cuticle</keyword>
<keyword evidence="3" id="KW-0732">Signal</keyword>
<dbReference type="InParanoid" id="A0A482XDF9"/>
<accession>A0A482XDF9</accession>
<feature type="region of interest" description="Disordered" evidence="2">
    <location>
        <begin position="471"/>
        <end position="500"/>
    </location>
</feature>
<organism evidence="4 5">
    <name type="scientific">Laodelphax striatellus</name>
    <name type="common">Small brown planthopper</name>
    <name type="synonym">Delphax striatella</name>
    <dbReference type="NCBI Taxonomy" id="195883"/>
    <lineage>
        <taxon>Eukaryota</taxon>
        <taxon>Metazoa</taxon>
        <taxon>Ecdysozoa</taxon>
        <taxon>Arthropoda</taxon>
        <taxon>Hexapoda</taxon>
        <taxon>Insecta</taxon>
        <taxon>Pterygota</taxon>
        <taxon>Neoptera</taxon>
        <taxon>Paraneoptera</taxon>
        <taxon>Hemiptera</taxon>
        <taxon>Auchenorrhyncha</taxon>
        <taxon>Fulgoroidea</taxon>
        <taxon>Delphacidae</taxon>
        <taxon>Criomorphinae</taxon>
        <taxon>Laodelphax</taxon>
    </lineage>
</organism>
<feature type="region of interest" description="Disordered" evidence="2">
    <location>
        <begin position="129"/>
        <end position="236"/>
    </location>
</feature>
<evidence type="ECO:0000313" key="5">
    <source>
        <dbReference type="Proteomes" id="UP000291343"/>
    </source>
</evidence>
<dbReference type="GO" id="GO:0008010">
    <property type="term" value="F:structural constituent of chitin-based larval cuticle"/>
    <property type="evidence" value="ECO:0007669"/>
    <property type="project" value="TreeGrafter"/>
</dbReference>
<feature type="compositionally biased region" description="Polar residues" evidence="2">
    <location>
        <begin position="197"/>
        <end position="207"/>
    </location>
</feature>